<feature type="binding site" evidence="9">
    <location>
        <position position="104"/>
    </location>
    <ligand>
        <name>NAD(+)</name>
        <dbReference type="ChEBI" id="CHEBI:57540"/>
    </ligand>
</feature>
<reference evidence="12 13" key="1">
    <citation type="submission" date="2007-08" db="EMBL/GenBank/DDBJ databases">
        <authorList>
            <person name="Fulton L."/>
            <person name="Clifton S."/>
            <person name="Fulton B."/>
            <person name="Xu J."/>
            <person name="Minx P."/>
            <person name="Pepin K.H."/>
            <person name="Johnson M."/>
            <person name="Thiruvilangam P."/>
            <person name="Bhonagiri V."/>
            <person name="Nash W.E."/>
            <person name="Mardis E.R."/>
            <person name="Wilson R.K."/>
        </authorList>
    </citation>
    <scope>NUCLEOTIDE SEQUENCE [LARGE SCALE GENOMIC DNA]</scope>
    <source>
        <strain evidence="13">ATCC BAA-613 / DSM 15670 / CCUG 46953 / JCM 12243 / WAL 16351</strain>
    </source>
</reference>
<comment type="subunit">
    <text evidence="7">Homotetramer.</text>
</comment>
<dbReference type="Proteomes" id="UP000005396">
    <property type="component" value="Unassembled WGS sequence"/>
</dbReference>
<evidence type="ECO:0000256" key="4">
    <source>
        <dbReference type="ARBA" id="ARBA00023002"/>
    </source>
</evidence>
<dbReference type="AlphaFoldDB" id="A8RQZ5"/>
<dbReference type="InterPro" id="IPR022383">
    <property type="entry name" value="Lactate/malate_DH_C"/>
</dbReference>
<feature type="binding site" evidence="7">
    <location>
        <begin position="88"/>
        <end position="89"/>
    </location>
    <ligand>
        <name>NAD(+)</name>
        <dbReference type="ChEBI" id="CHEBI:57540"/>
    </ligand>
</feature>
<keyword evidence="7" id="KW-0963">Cytoplasm</keyword>
<feature type="active site" description="Proton acceptor" evidence="7 8">
    <location>
        <position position="184"/>
    </location>
</feature>
<feature type="binding site" evidence="7">
    <location>
        <position position="22"/>
    </location>
    <ligand>
        <name>NAD(+)</name>
        <dbReference type="ChEBI" id="CHEBI:57540"/>
    </ligand>
</feature>
<evidence type="ECO:0000259" key="11">
    <source>
        <dbReference type="Pfam" id="PF02866"/>
    </source>
</evidence>
<feature type="binding site" evidence="7">
    <location>
        <position position="74"/>
    </location>
    <ligand>
        <name>NAD(+)</name>
        <dbReference type="ChEBI" id="CHEBI:57540"/>
    </ligand>
</feature>
<evidence type="ECO:0000313" key="13">
    <source>
        <dbReference type="Proteomes" id="UP000005396"/>
    </source>
</evidence>
<dbReference type="EMBL" id="ABCC02000026">
    <property type="protein sequence ID" value="EDP16841.1"/>
    <property type="molecule type" value="Genomic_DNA"/>
</dbReference>
<dbReference type="Pfam" id="PF02866">
    <property type="entry name" value="Ldh_1_C"/>
    <property type="match status" value="1"/>
</dbReference>
<evidence type="ECO:0000313" key="12">
    <source>
        <dbReference type="EMBL" id="EDP16841.1"/>
    </source>
</evidence>
<feature type="binding site" evidence="7">
    <location>
        <begin position="127"/>
        <end position="129"/>
    </location>
    <ligand>
        <name>NAD(+)</name>
        <dbReference type="ChEBI" id="CHEBI:57540"/>
    </ligand>
</feature>
<dbReference type="InterPro" id="IPR011304">
    <property type="entry name" value="L-lactate_DH"/>
</dbReference>
<feature type="binding site" evidence="7">
    <location>
        <begin position="129"/>
        <end position="132"/>
    </location>
    <ligand>
        <name>substrate</name>
    </ligand>
</feature>
<dbReference type="InterPro" id="IPR018177">
    <property type="entry name" value="L-lactate_DH_AS"/>
</dbReference>
<dbReference type="GO" id="GO:0004459">
    <property type="term" value="F:L-lactate dehydrogenase (NAD+) activity"/>
    <property type="evidence" value="ECO:0007669"/>
    <property type="project" value="UniProtKB-UniRule"/>
</dbReference>
<keyword evidence="7" id="KW-0597">Phosphoprotein</keyword>
<evidence type="ECO:0000259" key="10">
    <source>
        <dbReference type="Pfam" id="PF00056"/>
    </source>
</evidence>
<keyword evidence="7" id="KW-0021">Allosteric enzyme</keyword>
<feature type="binding site" evidence="7">
    <location>
        <begin position="157"/>
        <end position="160"/>
    </location>
    <ligand>
        <name>substrate</name>
    </ligand>
</feature>
<dbReference type="HAMAP" id="MF_00488">
    <property type="entry name" value="Lactate_dehydrog"/>
    <property type="match status" value="1"/>
</dbReference>
<dbReference type="InterPro" id="IPR001557">
    <property type="entry name" value="L-lactate/malate_DH"/>
</dbReference>
<dbReference type="Pfam" id="PF00056">
    <property type="entry name" value="Ldh_1_N"/>
    <property type="match status" value="1"/>
</dbReference>
<evidence type="ECO:0000256" key="6">
    <source>
        <dbReference type="ARBA" id="ARBA00049258"/>
    </source>
</evidence>
<feature type="binding site" evidence="7 9">
    <location>
        <position position="43"/>
    </location>
    <ligand>
        <name>NAD(+)</name>
        <dbReference type="ChEBI" id="CHEBI:57540"/>
    </ligand>
</feature>
<proteinExistence type="inferred from homology"/>
<evidence type="ECO:0000256" key="2">
    <source>
        <dbReference type="ARBA" id="ARBA00006054"/>
    </source>
</evidence>
<feature type="binding site" evidence="7">
    <location>
        <position position="110"/>
    </location>
    <ligand>
        <name>NAD(+)</name>
        <dbReference type="ChEBI" id="CHEBI:57540"/>
    </ligand>
</feature>
<dbReference type="Gene3D" id="3.40.50.720">
    <property type="entry name" value="NAD(P)-binding Rossmann-like Domain"/>
    <property type="match status" value="1"/>
</dbReference>
<keyword evidence="4 7" id="KW-0560">Oxidoreductase</keyword>
<feature type="binding site" evidence="7">
    <location>
        <position position="239"/>
    </location>
    <ligand>
        <name>substrate</name>
    </ligand>
</feature>
<feature type="binding site" evidence="7">
    <location>
        <position position="91"/>
    </location>
    <ligand>
        <name>substrate</name>
    </ligand>
</feature>
<organism evidence="12 13">
    <name type="scientific">Enterocloster bolteae (strain ATCC BAA-613 / DSM 15670 / CCUG 46953 / JCM 12243 / WAL 16351)</name>
    <name type="common">Clostridium bolteae</name>
    <dbReference type="NCBI Taxonomy" id="411902"/>
    <lineage>
        <taxon>Bacteria</taxon>
        <taxon>Bacillati</taxon>
        <taxon>Bacillota</taxon>
        <taxon>Clostridia</taxon>
        <taxon>Lachnospirales</taxon>
        <taxon>Lachnospiraceae</taxon>
        <taxon>Enterocloster</taxon>
    </lineage>
</organism>
<protein>
    <recommendedName>
        <fullName evidence="3 7">L-lactate dehydrogenase</fullName>
        <shortName evidence="7">L-LDH</shortName>
        <ecNumber evidence="3 7">1.1.1.27</ecNumber>
    </recommendedName>
</protein>
<dbReference type="CDD" id="cd05291">
    <property type="entry name" value="HicDH_like"/>
    <property type="match status" value="1"/>
</dbReference>
<dbReference type="PaxDb" id="411902-CLOBOL_02753"/>
<dbReference type="GO" id="GO:0006096">
    <property type="term" value="P:glycolytic process"/>
    <property type="evidence" value="ECO:0007669"/>
    <property type="project" value="UniProtKB-UniRule"/>
</dbReference>
<dbReference type="PANTHER" id="PTHR43128:SF16">
    <property type="entry name" value="L-LACTATE DEHYDROGENASE"/>
    <property type="match status" value="1"/>
</dbReference>
<dbReference type="PROSITE" id="PS00064">
    <property type="entry name" value="L_LDH"/>
    <property type="match status" value="1"/>
</dbReference>
<dbReference type="PIRSF" id="PIRSF000102">
    <property type="entry name" value="Lac_mal_DH"/>
    <property type="match status" value="1"/>
</dbReference>
<dbReference type="SUPFAM" id="SSF51735">
    <property type="entry name" value="NAD(P)-binding Rossmann-fold domains"/>
    <property type="match status" value="1"/>
</dbReference>
<evidence type="ECO:0000256" key="5">
    <source>
        <dbReference type="ARBA" id="ARBA00023027"/>
    </source>
</evidence>
<gene>
    <name evidence="7" type="primary">ldh</name>
    <name evidence="12" type="ORF">CLOBOL_02753</name>
</gene>
<comment type="activity regulation">
    <text evidence="7">Allosterically activated by fructose 1,6-bisphosphate (FBP).</text>
</comment>
<feature type="binding site" evidence="7">
    <location>
        <position position="162"/>
    </location>
    <ligand>
        <name>beta-D-fructose 1,6-bisphosphate</name>
        <dbReference type="ChEBI" id="CHEBI:32966"/>
        <note>allosteric activator</note>
    </ligand>
</feature>
<evidence type="ECO:0000256" key="7">
    <source>
        <dbReference type="HAMAP-Rule" id="MF_00488"/>
    </source>
</evidence>
<dbReference type="GO" id="GO:0006089">
    <property type="term" value="P:lactate metabolic process"/>
    <property type="evidence" value="ECO:0007669"/>
    <property type="project" value="TreeGrafter"/>
</dbReference>
<dbReference type="InterPro" id="IPR015955">
    <property type="entry name" value="Lactate_DH/Glyco_Ohase_4_C"/>
</dbReference>
<dbReference type="Gene3D" id="3.90.110.10">
    <property type="entry name" value="Lactate dehydrogenase/glycoside hydrolase, family 4, C-terminal"/>
    <property type="match status" value="1"/>
</dbReference>
<evidence type="ECO:0000256" key="3">
    <source>
        <dbReference type="ARBA" id="ARBA00012967"/>
    </source>
</evidence>
<dbReference type="NCBIfam" id="NF000824">
    <property type="entry name" value="PRK00066.1"/>
    <property type="match status" value="1"/>
</dbReference>
<dbReference type="UniPathway" id="UPA00554">
    <property type="reaction ID" value="UER00611"/>
</dbReference>
<name>A8RQZ5_ENTBW</name>
<keyword evidence="5 7" id="KW-0520">NAD</keyword>
<dbReference type="eggNOG" id="COG0039">
    <property type="taxonomic scope" value="Bacteria"/>
</dbReference>
<dbReference type="EC" id="1.1.1.27" evidence="3 7"/>
<sequence>MGKEQHVRADKRKVVIVGTGMVGMSYAYCLLNQSVCDELVLIDVNKKRAEGEAMDLNHGLAFANSSMTIYAGEYDDCSDADIVVICAGVAQKQGETRLDLLKRNAEVFRSIIEPVTSSGFNGLFLVATNPVDIMTRITCTLSGFNPRRVLGTGTALDTARLRYLLGDYLKADPRNVHAYVMGEHGDSEFVPWSQALLATKPILELCGENGEAVCRQRFDEIEEEVRTAAYKIIEAKSATYYGIGMALTRITKAILGDEHSVLTVSAMLRGEYGQMDVFAGVPCIINQNGVQRVLPLSLTPEELEKLGRSCDTLREGYDGIF</sequence>
<feature type="binding site" evidence="9">
    <location>
        <begin position="18"/>
        <end position="23"/>
    </location>
    <ligand>
        <name>NAD(+)</name>
        <dbReference type="ChEBI" id="CHEBI:57540"/>
    </ligand>
</feature>
<feature type="binding site" evidence="7">
    <location>
        <position position="177"/>
    </location>
    <ligand>
        <name>beta-D-fructose 1,6-bisphosphate</name>
        <dbReference type="ChEBI" id="CHEBI:32966"/>
        <note>allosteric activator</note>
    </ligand>
</feature>
<comment type="subcellular location">
    <subcellularLocation>
        <location evidence="7">Cytoplasm</location>
    </subcellularLocation>
</comment>
<feature type="domain" description="Lactate/malate dehydrogenase N-terminal" evidence="10">
    <location>
        <begin position="13"/>
        <end position="151"/>
    </location>
</feature>
<dbReference type="SUPFAM" id="SSF56327">
    <property type="entry name" value="LDH C-terminal domain-like"/>
    <property type="match status" value="1"/>
</dbReference>
<feature type="binding site" evidence="7">
    <location>
        <position position="97"/>
    </location>
    <ligand>
        <name>substrate</name>
    </ligand>
</feature>
<evidence type="ECO:0000256" key="8">
    <source>
        <dbReference type="PIRSR" id="PIRSR000102-1"/>
    </source>
</evidence>
<comment type="similarity">
    <text evidence="2 7">Belongs to the LDH/MDH superfamily. LDH family.</text>
</comment>
<dbReference type="PANTHER" id="PTHR43128">
    <property type="entry name" value="L-2-HYDROXYCARBOXYLATE DEHYDROGENASE (NAD(P)(+))"/>
    <property type="match status" value="1"/>
</dbReference>
<feature type="modified residue" description="Phosphotyrosine" evidence="7">
    <location>
        <position position="230"/>
    </location>
</feature>
<dbReference type="PRINTS" id="PR00086">
    <property type="entry name" value="LLDHDRGNASE"/>
</dbReference>
<dbReference type="GO" id="GO:0005737">
    <property type="term" value="C:cytoplasm"/>
    <property type="evidence" value="ECO:0007669"/>
    <property type="project" value="UniProtKB-SubCell"/>
</dbReference>
<dbReference type="HOGENOM" id="CLU_045401_1_1_9"/>
<comment type="caution">
    <text evidence="12">The sequence shown here is derived from an EMBL/GenBank/DDBJ whole genome shotgun (WGS) entry which is preliminary data.</text>
</comment>
<feature type="binding site" evidence="7">
    <location>
        <position position="152"/>
    </location>
    <ligand>
        <name>NAD(+)</name>
        <dbReference type="ChEBI" id="CHEBI:57540"/>
    </ligand>
</feature>
<reference evidence="12 13" key="2">
    <citation type="submission" date="2007-09" db="EMBL/GenBank/DDBJ databases">
        <title>Draft genome sequence of Clostridium bolteae (ATCC BAA-613).</title>
        <authorList>
            <person name="Sudarsanam P."/>
            <person name="Ley R."/>
            <person name="Guruge J."/>
            <person name="Turnbaugh P.J."/>
            <person name="Mahowald M."/>
            <person name="Liep D."/>
            <person name="Gordon J."/>
        </authorList>
    </citation>
    <scope>NUCLEOTIDE SEQUENCE [LARGE SCALE GENOMIC DNA]</scope>
    <source>
        <strain evidence="13">ATCC BAA-613 / DSM 15670 / CCUG 46953 / JCM 12243 / WAL 16351</strain>
    </source>
</reference>
<accession>A8RQZ5</accession>
<evidence type="ECO:0000256" key="9">
    <source>
        <dbReference type="PIRSR" id="PIRSR000102-3"/>
    </source>
</evidence>
<comment type="pathway">
    <text evidence="1 7">Fermentation; pyruvate fermentation to lactate; (S)-lactate from pyruvate: step 1/1.</text>
</comment>
<comment type="catalytic activity">
    <reaction evidence="6 7">
        <text>(S)-lactate + NAD(+) = pyruvate + NADH + H(+)</text>
        <dbReference type="Rhea" id="RHEA:23444"/>
        <dbReference type="ChEBI" id="CHEBI:15361"/>
        <dbReference type="ChEBI" id="CHEBI:15378"/>
        <dbReference type="ChEBI" id="CHEBI:16651"/>
        <dbReference type="ChEBI" id="CHEBI:57540"/>
        <dbReference type="ChEBI" id="CHEBI:57945"/>
        <dbReference type="EC" id="1.1.1.27"/>
    </reaction>
</comment>
<dbReference type="FunFam" id="3.40.50.720:FF:000018">
    <property type="entry name" value="Malate dehydrogenase"/>
    <property type="match status" value="1"/>
</dbReference>
<feature type="binding site" evidence="7">
    <location>
        <position position="48"/>
    </location>
    <ligand>
        <name>NAD(+)</name>
        <dbReference type="ChEBI" id="CHEBI:57540"/>
    </ligand>
</feature>
<comment type="function">
    <text evidence="7">Catalyzes the conversion of lactate to pyruvate.</text>
</comment>
<dbReference type="NCBIfam" id="TIGR01771">
    <property type="entry name" value="L-LDH-NAD"/>
    <property type="match status" value="1"/>
</dbReference>
<dbReference type="InterPro" id="IPR001236">
    <property type="entry name" value="Lactate/malate_DH_N"/>
</dbReference>
<evidence type="ECO:0000256" key="1">
    <source>
        <dbReference type="ARBA" id="ARBA00004843"/>
    </source>
</evidence>
<feature type="domain" description="Lactate/malate dehydrogenase C-terminal" evidence="11">
    <location>
        <begin position="154"/>
        <end position="315"/>
    </location>
</feature>
<dbReference type="InterPro" id="IPR036291">
    <property type="entry name" value="NAD(P)-bd_dom_sf"/>
</dbReference>